<dbReference type="EMBL" id="JAUNQW010000003">
    <property type="protein sequence ID" value="MDO5456984.1"/>
    <property type="molecule type" value="Genomic_DNA"/>
</dbReference>
<dbReference type="GO" id="GO:0005737">
    <property type="term" value="C:cytoplasm"/>
    <property type="evidence" value="ECO:0007669"/>
    <property type="project" value="TreeGrafter"/>
</dbReference>
<dbReference type="InterPro" id="IPR019491">
    <property type="entry name" value="Lipoate_protein_ligase_C"/>
</dbReference>
<evidence type="ECO:0000256" key="5">
    <source>
        <dbReference type="ARBA" id="ARBA00022741"/>
    </source>
</evidence>
<keyword evidence="6" id="KW-0067">ATP-binding</keyword>
<comment type="catalytic activity">
    <reaction evidence="7">
        <text>L-lysyl-[lipoyl-carrier protein] + (R)-lipoate + ATP = N(6)-[(R)-lipoyl]-L-lysyl-[lipoyl-carrier protein] + AMP + diphosphate + H(+)</text>
        <dbReference type="Rhea" id="RHEA:49288"/>
        <dbReference type="Rhea" id="RHEA-COMP:10500"/>
        <dbReference type="Rhea" id="RHEA-COMP:10502"/>
        <dbReference type="ChEBI" id="CHEBI:15378"/>
        <dbReference type="ChEBI" id="CHEBI:29969"/>
        <dbReference type="ChEBI" id="CHEBI:30616"/>
        <dbReference type="ChEBI" id="CHEBI:33019"/>
        <dbReference type="ChEBI" id="CHEBI:83088"/>
        <dbReference type="ChEBI" id="CHEBI:83099"/>
        <dbReference type="ChEBI" id="CHEBI:456215"/>
        <dbReference type="EC" id="6.3.1.20"/>
    </reaction>
</comment>
<dbReference type="Gene3D" id="3.30.930.10">
    <property type="entry name" value="Bira Bifunctional Protein, Domain 2"/>
    <property type="match status" value="1"/>
</dbReference>
<dbReference type="GO" id="GO:0005524">
    <property type="term" value="F:ATP binding"/>
    <property type="evidence" value="ECO:0007669"/>
    <property type="project" value="UniProtKB-KW"/>
</dbReference>
<dbReference type="Gene3D" id="3.30.390.50">
    <property type="entry name" value="CO dehydrogenase flavoprotein, C-terminal domain"/>
    <property type="match status" value="1"/>
</dbReference>
<evidence type="ECO:0000313" key="9">
    <source>
        <dbReference type="EMBL" id="MDO5456984.1"/>
    </source>
</evidence>
<accession>A0AA43RLY6</accession>
<dbReference type="PANTHER" id="PTHR12561">
    <property type="entry name" value="LIPOATE-PROTEIN LIGASE"/>
    <property type="match status" value="1"/>
</dbReference>
<evidence type="ECO:0000256" key="7">
    <source>
        <dbReference type="ARBA" id="ARBA00048037"/>
    </source>
</evidence>
<comment type="pathway">
    <text evidence="2">Protein modification; protein lipoylation via exogenous pathway; protein N(6)-(lipoyl)lysine from lipoate: step 1/2.</text>
</comment>
<dbReference type="EC" id="6.3.1.20" evidence="3"/>
<protein>
    <recommendedName>
        <fullName evidence="3">lipoate--protein ligase</fullName>
        <ecNumber evidence="3">6.3.1.20</ecNumber>
    </recommendedName>
</protein>
<dbReference type="InterPro" id="IPR004562">
    <property type="entry name" value="LipoylTrfase_LipoateP_Ligase"/>
</dbReference>
<dbReference type="Proteomes" id="UP001171751">
    <property type="component" value="Unassembled WGS sequence"/>
</dbReference>
<sequence length="342" mass="39092">MILIQMKRDGKMVYTPGVDMAMQEYVRKNIFLGDDVIMPYTTDAQVQMGRYQNAFKEVNMDYLESNDIALVRRETGGGAIYLDRGNTSFCFLTNEKSNDTDLNFKKLYEPVIEILHDLGADEVELSGRNDLVLNGQKISGAAMSVDGDRIYAGYSLQLDVDVDSMSHALTPNRKKIESKGIDSVRSRVESIRPHLDLEYQNLSPKEFHDLIGARLLGVDSYEEAEEYVLTQEDWQAIDKICEEKYLNWDWVQGQNPKYSFQRDLRLEGIGTFEIEADISKGRIKDIKIFGDFFGSESISDVENALIGTREHREDLMDVLSKMDLKPYFNAQIDQELVDLILS</sequence>
<evidence type="ECO:0000256" key="6">
    <source>
        <dbReference type="ARBA" id="ARBA00022840"/>
    </source>
</evidence>
<keyword evidence="5" id="KW-0547">Nucleotide-binding</keyword>
<comment type="caution">
    <text evidence="9">The sequence shown here is derived from an EMBL/GenBank/DDBJ whole genome shotgun (WGS) entry which is preliminary data.</text>
</comment>
<dbReference type="Pfam" id="PF10437">
    <property type="entry name" value="Lip_prot_lig_C"/>
    <property type="match status" value="1"/>
</dbReference>
<dbReference type="PROSITE" id="PS51733">
    <property type="entry name" value="BPL_LPL_CATALYTIC"/>
    <property type="match status" value="1"/>
</dbReference>
<comment type="pathway">
    <text evidence="1">Protein modification; protein lipoylation via exogenous pathway; protein N(6)-(lipoyl)lysine from lipoate: step 2/2.</text>
</comment>
<gene>
    <name evidence="9" type="ORF">Q4F26_01435</name>
</gene>
<dbReference type="NCBIfam" id="TIGR00545">
    <property type="entry name" value="lipoyltrans"/>
    <property type="match status" value="1"/>
</dbReference>
<reference evidence="9" key="1">
    <citation type="submission" date="2023-07" db="EMBL/GenBank/DDBJ databases">
        <title>Between Cages and Wild: Unraveling the Impact of Captivity on Animal Microbiomes and Antimicrobial Resistance.</title>
        <authorList>
            <person name="Schmartz G.P."/>
            <person name="Rehner J."/>
            <person name="Schuff M.J."/>
            <person name="Becker S.L."/>
            <person name="Kravczyk M."/>
            <person name="Gurevich A."/>
            <person name="Francke R."/>
            <person name="Mueller R."/>
            <person name="Keller V."/>
            <person name="Keller A."/>
        </authorList>
    </citation>
    <scope>NUCLEOTIDE SEQUENCE</scope>
    <source>
        <strain evidence="9">S39M_St_73</strain>
    </source>
</reference>
<dbReference type="AlphaFoldDB" id="A0AA43RLY6"/>
<evidence type="ECO:0000256" key="3">
    <source>
        <dbReference type="ARBA" id="ARBA00012367"/>
    </source>
</evidence>
<dbReference type="GO" id="GO:0009249">
    <property type="term" value="P:protein lipoylation"/>
    <property type="evidence" value="ECO:0007669"/>
    <property type="project" value="InterPro"/>
</dbReference>
<dbReference type="InterPro" id="IPR004143">
    <property type="entry name" value="BPL_LPL_catalytic"/>
</dbReference>
<feature type="domain" description="BPL/LPL catalytic" evidence="8">
    <location>
        <begin position="31"/>
        <end position="223"/>
    </location>
</feature>
<evidence type="ECO:0000259" key="8">
    <source>
        <dbReference type="PROSITE" id="PS51733"/>
    </source>
</evidence>
<dbReference type="GO" id="GO:0017118">
    <property type="term" value="F:lipoyltransferase activity"/>
    <property type="evidence" value="ECO:0007669"/>
    <property type="project" value="TreeGrafter"/>
</dbReference>
<keyword evidence="10" id="KW-1185">Reference proteome</keyword>
<dbReference type="CDD" id="cd16443">
    <property type="entry name" value="LplA"/>
    <property type="match status" value="1"/>
</dbReference>
<dbReference type="Pfam" id="PF21948">
    <property type="entry name" value="LplA-B_cat"/>
    <property type="match status" value="1"/>
</dbReference>
<evidence type="ECO:0000256" key="4">
    <source>
        <dbReference type="ARBA" id="ARBA00022598"/>
    </source>
</evidence>
<keyword evidence="4 9" id="KW-0436">Ligase</keyword>
<dbReference type="SUPFAM" id="SSF55681">
    <property type="entry name" value="Class II aaRS and biotin synthetases"/>
    <property type="match status" value="1"/>
</dbReference>
<organism evidence="9 10">
    <name type="scientific">Atopococcus tabaci</name>
    <dbReference type="NCBI Taxonomy" id="269774"/>
    <lineage>
        <taxon>Bacteria</taxon>
        <taxon>Bacillati</taxon>
        <taxon>Bacillota</taxon>
        <taxon>Bacilli</taxon>
        <taxon>Lactobacillales</taxon>
        <taxon>Carnobacteriaceae</taxon>
        <taxon>Atopococcus</taxon>
    </lineage>
</organism>
<evidence type="ECO:0000313" key="10">
    <source>
        <dbReference type="Proteomes" id="UP001171751"/>
    </source>
</evidence>
<evidence type="ECO:0000256" key="1">
    <source>
        <dbReference type="ARBA" id="ARBA00005085"/>
    </source>
</evidence>
<dbReference type="SUPFAM" id="SSF82649">
    <property type="entry name" value="SufE/NifU"/>
    <property type="match status" value="1"/>
</dbReference>
<proteinExistence type="predicted"/>
<dbReference type="GO" id="GO:0016979">
    <property type="term" value="F:lipoate-protein ligase activity"/>
    <property type="evidence" value="ECO:0007669"/>
    <property type="project" value="UniProtKB-EC"/>
</dbReference>
<evidence type="ECO:0000256" key="2">
    <source>
        <dbReference type="ARBA" id="ARBA00005124"/>
    </source>
</evidence>
<dbReference type="InterPro" id="IPR045864">
    <property type="entry name" value="aa-tRNA-synth_II/BPL/LPL"/>
</dbReference>
<dbReference type="PANTHER" id="PTHR12561:SF3">
    <property type="entry name" value="LIPOYLTRANSFERASE 1, MITOCHONDRIAL"/>
    <property type="match status" value="1"/>
</dbReference>
<name>A0AA43RLY6_9LACT</name>